<evidence type="ECO:0000313" key="1">
    <source>
        <dbReference type="EMBL" id="JAP45973.1"/>
    </source>
</evidence>
<protein>
    <submittedName>
        <fullName evidence="1">Uncharacterized protein</fullName>
    </submittedName>
</protein>
<accession>A0A0X3P2R8</accession>
<dbReference type="AlphaFoldDB" id="A0A0X3P2R8"/>
<name>A0A0X3P2R8_SCHSO</name>
<organism evidence="1">
    <name type="scientific">Schistocephalus solidus</name>
    <name type="common">Tapeworm</name>
    <dbReference type="NCBI Taxonomy" id="70667"/>
    <lineage>
        <taxon>Eukaryota</taxon>
        <taxon>Metazoa</taxon>
        <taxon>Spiralia</taxon>
        <taxon>Lophotrochozoa</taxon>
        <taxon>Platyhelminthes</taxon>
        <taxon>Cestoda</taxon>
        <taxon>Eucestoda</taxon>
        <taxon>Diphyllobothriidea</taxon>
        <taxon>Diphyllobothriidae</taxon>
        <taxon>Schistocephalus</taxon>
    </lineage>
</organism>
<proteinExistence type="predicted"/>
<dbReference type="EMBL" id="GEEE01017252">
    <property type="protein sequence ID" value="JAP45973.1"/>
    <property type="molecule type" value="Transcribed_RNA"/>
</dbReference>
<sequence length="215" mass="24835">QTPRGFKTDFSHVYQLHCLKMIHVSSNGHMPFVTDLPKIQPSKLNNAPASCFTHMNSLLRQQKPTYKNKTENFKKVSYDHENDVQYDKHKRRGLLQILFRLRRKASLSFTNDPQSIMPFKMPGTQPSCSSPSLRISMRVPPQRKFRRVYSVSTPYSHKDTVLEAILEEDPDELLACSTDDTNNKKFFIENYDPTYNCQKSSPVSTREQDTVGNST</sequence>
<gene>
    <name evidence="1" type="ORF">TR100296</name>
</gene>
<feature type="non-terminal residue" evidence="1">
    <location>
        <position position="1"/>
    </location>
</feature>
<reference evidence="1" key="1">
    <citation type="submission" date="2016-01" db="EMBL/GenBank/DDBJ databases">
        <title>Reference transcriptome for the parasite Schistocephalus solidus: insights into the molecular evolution of parasitism.</title>
        <authorList>
            <person name="Hebert F.O."/>
            <person name="Grambauer S."/>
            <person name="Barber I."/>
            <person name="Landry C.R."/>
            <person name="Aubin-Horth N."/>
        </authorList>
    </citation>
    <scope>NUCLEOTIDE SEQUENCE</scope>
</reference>